<gene>
    <name evidence="2" type="ORF">AWRI4233_LOCUS4888</name>
</gene>
<feature type="region of interest" description="Disordered" evidence="1">
    <location>
        <begin position="1"/>
        <end position="21"/>
    </location>
</feature>
<evidence type="ECO:0000313" key="2">
    <source>
        <dbReference type="EMBL" id="CAD0094816.1"/>
    </source>
</evidence>
<feature type="compositionally biased region" description="Acidic residues" evidence="1">
    <location>
        <begin position="1"/>
        <end position="11"/>
    </location>
</feature>
<reference evidence="2" key="1">
    <citation type="submission" date="2020-06" db="EMBL/GenBank/DDBJ databases">
        <authorList>
            <person name="Onetto C."/>
        </authorList>
    </citation>
    <scope>NUCLEOTIDE SEQUENCE</scope>
</reference>
<feature type="compositionally biased region" description="Low complexity" evidence="1">
    <location>
        <begin position="52"/>
        <end position="66"/>
    </location>
</feature>
<feature type="compositionally biased region" description="Low complexity" evidence="1">
    <location>
        <begin position="73"/>
        <end position="82"/>
    </location>
</feature>
<sequence>MYFTDEQLENDPELRPRTWRSDTAFQQERLVLFNRLADILHSQADVPPPASDEPSPASPTSTTVAVDPDKTPRSTSSIFSSTLASSITSPTRSVSFFSLPFGSSSRLSVAGSGPVPHTPIVFNSPQTSTFSFETANPSPVKVDSVMGSPIKFRSPSIFSRKHKKNHSASSITRTTSTTSSISIKEGKIFDYIKAATIKKSAKKAGSNKSNASDDNKSIDTDKSNDESTVKDFDKVDSNSGLDSKGKEYVVECLGFGDIGDPQPIEHQYRFVKAQIKKIKERVLGQKVTTTKS</sequence>
<dbReference type="EMBL" id="CAIJEO010000006">
    <property type="protein sequence ID" value="CAD0094816.1"/>
    <property type="molecule type" value="Genomic_DNA"/>
</dbReference>
<protein>
    <submittedName>
        <fullName evidence="2">Uncharacterized protein</fullName>
    </submittedName>
</protein>
<accession>A0A9N8PFX6</accession>
<name>A0A9N8PFX6_9PEZI</name>
<proteinExistence type="predicted"/>
<dbReference type="OrthoDB" id="3920367at2759"/>
<organism evidence="2 3">
    <name type="scientific">Aureobasidium mustum</name>
    <dbReference type="NCBI Taxonomy" id="2773714"/>
    <lineage>
        <taxon>Eukaryota</taxon>
        <taxon>Fungi</taxon>
        <taxon>Dikarya</taxon>
        <taxon>Ascomycota</taxon>
        <taxon>Pezizomycotina</taxon>
        <taxon>Dothideomycetes</taxon>
        <taxon>Dothideomycetidae</taxon>
        <taxon>Dothideales</taxon>
        <taxon>Saccotheciaceae</taxon>
        <taxon>Aureobasidium</taxon>
    </lineage>
</organism>
<evidence type="ECO:0000313" key="3">
    <source>
        <dbReference type="Proteomes" id="UP000714618"/>
    </source>
</evidence>
<comment type="caution">
    <text evidence="2">The sequence shown here is derived from an EMBL/GenBank/DDBJ whole genome shotgun (WGS) entry which is preliminary data.</text>
</comment>
<dbReference type="Proteomes" id="UP000714618">
    <property type="component" value="Unassembled WGS sequence"/>
</dbReference>
<feature type="region of interest" description="Disordered" evidence="1">
    <location>
        <begin position="43"/>
        <end position="82"/>
    </location>
</feature>
<feature type="region of interest" description="Disordered" evidence="1">
    <location>
        <begin position="202"/>
        <end position="242"/>
    </location>
</feature>
<evidence type="ECO:0000256" key="1">
    <source>
        <dbReference type="SAM" id="MobiDB-lite"/>
    </source>
</evidence>
<keyword evidence="3" id="KW-1185">Reference proteome</keyword>
<feature type="compositionally biased region" description="Basic and acidic residues" evidence="1">
    <location>
        <begin position="211"/>
        <end position="236"/>
    </location>
</feature>
<dbReference type="AlphaFoldDB" id="A0A9N8PFX6"/>